<sequence length="66" mass="7634">MERKRKEAIMNSHSTLNVSQRKLGYGQSMGRTLDRSPVHRRATQRVAGQITMHTLIHTKGQFRETN</sequence>
<organism evidence="1 2">
    <name type="scientific">Ilyodon furcidens</name>
    <name type="common">goldbreast splitfin</name>
    <dbReference type="NCBI Taxonomy" id="33524"/>
    <lineage>
        <taxon>Eukaryota</taxon>
        <taxon>Metazoa</taxon>
        <taxon>Chordata</taxon>
        <taxon>Craniata</taxon>
        <taxon>Vertebrata</taxon>
        <taxon>Euteleostomi</taxon>
        <taxon>Actinopterygii</taxon>
        <taxon>Neopterygii</taxon>
        <taxon>Teleostei</taxon>
        <taxon>Neoteleostei</taxon>
        <taxon>Acanthomorphata</taxon>
        <taxon>Ovalentaria</taxon>
        <taxon>Atherinomorphae</taxon>
        <taxon>Cyprinodontiformes</taxon>
        <taxon>Goodeidae</taxon>
        <taxon>Ilyodon</taxon>
    </lineage>
</organism>
<name>A0ABV0UM92_9TELE</name>
<reference evidence="1 2" key="1">
    <citation type="submission" date="2021-06" db="EMBL/GenBank/DDBJ databases">
        <authorList>
            <person name="Palmer J.M."/>
        </authorList>
    </citation>
    <scope>NUCLEOTIDE SEQUENCE [LARGE SCALE GENOMIC DNA]</scope>
    <source>
        <strain evidence="2">if_2019</strain>
        <tissue evidence="1">Muscle</tissue>
    </source>
</reference>
<dbReference type="EMBL" id="JAHRIQ010071938">
    <property type="protein sequence ID" value="MEQ2244927.1"/>
    <property type="molecule type" value="Genomic_DNA"/>
</dbReference>
<gene>
    <name evidence="1" type="ORF">ILYODFUR_022165</name>
</gene>
<comment type="caution">
    <text evidence="1">The sequence shown here is derived from an EMBL/GenBank/DDBJ whole genome shotgun (WGS) entry which is preliminary data.</text>
</comment>
<accession>A0ABV0UM92</accession>
<protein>
    <submittedName>
        <fullName evidence="1">Uncharacterized protein</fullName>
    </submittedName>
</protein>
<evidence type="ECO:0000313" key="2">
    <source>
        <dbReference type="Proteomes" id="UP001482620"/>
    </source>
</evidence>
<proteinExistence type="predicted"/>
<keyword evidence="2" id="KW-1185">Reference proteome</keyword>
<evidence type="ECO:0000313" key="1">
    <source>
        <dbReference type="EMBL" id="MEQ2244927.1"/>
    </source>
</evidence>
<dbReference type="Proteomes" id="UP001482620">
    <property type="component" value="Unassembled WGS sequence"/>
</dbReference>